<keyword evidence="6" id="KW-0547">Nucleotide-binding</keyword>
<keyword evidence="11" id="KW-0342">GTP-binding</keyword>
<comment type="similarity">
    <text evidence="3">Belongs to the small GTPase superfamily. Rab family.</text>
</comment>
<dbReference type="PROSITE" id="PS51421">
    <property type="entry name" value="RAS"/>
    <property type="match status" value="1"/>
</dbReference>
<dbReference type="SMART" id="SM00175">
    <property type="entry name" value="RAB"/>
    <property type="match status" value="1"/>
</dbReference>
<organism evidence="16 17">
    <name type="scientific">Rotaria socialis</name>
    <dbReference type="NCBI Taxonomy" id="392032"/>
    <lineage>
        <taxon>Eukaryota</taxon>
        <taxon>Metazoa</taxon>
        <taxon>Spiralia</taxon>
        <taxon>Gnathifera</taxon>
        <taxon>Rotifera</taxon>
        <taxon>Eurotatoria</taxon>
        <taxon>Bdelloidea</taxon>
        <taxon>Philodinida</taxon>
        <taxon>Philodinidae</taxon>
        <taxon>Rotaria</taxon>
    </lineage>
</organism>
<dbReference type="GO" id="GO:0031902">
    <property type="term" value="C:late endosome membrane"/>
    <property type="evidence" value="ECO:0007669"/>
    <property type="project" value="UniProtKB-SubCell"/>
</dbReference>
<proteinExistence type="inferred from homology"/>
<keyword evidence="13" id="KW-0458">Lysosome</keyword>
<keyword evidence="7" id="KW-0967">Endosome</keyword>
<evidence type="ECO:0000256" key="15">
    <source>
        <dbReference type="ARBA" id="ARBA00023289"/>
    </source>
</evidence>
<keyword evidence="14" id="KW-0449">Lipoprotein</keyword>
<dbReference type="NCBIfam" id="TIGR00231">
    <property type="entry name" value="small_GTP"/>
    <property type="match status" value="1"/>
</dbReference>
<dbReference type="GO" id="GO:0005765">
    <property type="term" value="C:lysosomal membrane"/>
    <property type="evidence" value="ECO:0007669"/>
    <property type="project" value="UniProtKB-SubCell"/>
</dbReference>
<dbReference type="PROSITE" id="PS51419">
    <property type="entry name" value="RAB"/>
    <property type="match status" value="1"/>
</dbReference>
<keyword evidence="12" id="KW-0472">Membrane</keyword>
<dbReference type="Pfam" id="PF00071">
    <property type="entry name" value="Ras"/>
    <property type="match status" value="1"/>
</dbReference>
<evidence type="ECO:0000256" key="6">
    <source>
        <dbReference type="ARBA" id="ARBA00022741"/>
    </source>
</evidence>
<evidence type="ECO:0000313" key="17">
    <source>
        <dbReference type="Proteomes" id="UP000663848"/>
    </source>
</evidence>
<dbReference type="Proteomes" id="UP000663848">
    <property type="component" value="Unassembled WGS sequence"/>
</dbReference>
<dbReference type="SUPFAM" id="SSF52540">
    <property type="entry name" value="P-loop containing nucleoside triphosphate hydrolases"/>
    <property type="match status" value="1"/>
</dbReference>
<dbReference type="PANTHER" id="PTHR47981:SF13">
    <property type="entry name" value="RAS-RELATED PROTEIN RAB-7A"/>
    <property type="match status" value="1"/>
</dbReference>
<evidence type="ECO:0000256" key="12">
    <source>
        <dbReference type="ARBA" id="ARBA00023136"/>
    </source>
</evidence>
<reference evidence="16" key="1">
    <citation type="submission" date="2021-02" db="EMBL/GenBank/DDBJ databases">
        <authorList>
            <person name="Nowell W R."/>
        </authorList>
    </citation>
    <scope>NUCLEOTIDE SEQUENCE</scope>
</reference>
<keyword evidence="8" id="KW-0653">Protein transport</keyword>
<dbReference type="GO" id="GO:0015031">
    <property type="term" value="P:protein transport"/>
    <property type="evidence" value="ECO:0007669"/>
    <property type="project" value="UniProtKB-KW"/>
</dbReference>
<dbReference type="SMART" id="SM00173">
    <property type="entry name" value="RAS"/>
    <property type="match status" value="1"/>
</dbReference>
<evidence type="ECO:0000256" key="5">
    <source>
        <dbReference type="ARBA" id="ARBA00022481"/>
    </source>
</evidence>
<dbReference type="GO" id="GO:0005525">
    <property type="term" value="F:GTP binding"/>
    <property type="evidence" value="ECO:0007669"/>
    <property type="project" value="UniProtKB-KW"/>
</dbReference>
<evidence type="ECO:0000256" key="11">
    <source>
        <dbReference type="ARBA" id="ARBA00023134"/>
    </source>
</evidence>
<keyword evidence="4" id="KW-0813">Transport</keyword>
<evidence type="ECO:0000256" key="4">
    <source>
        <dbReference type="ARBA" id="ARBA00022448"/>
    </source>
</evidence>
<dbReference type="GO" id="GO:0045335">
    <property type="term" value="C:phagocytic vesicle"/>
    <property type="evidence" value="ECO:0007669"/>
    <property type="project" value="TreeGrafter"/>
</dbReference>
<dbReference type="Gene3D" id="3.40.50.300">
    <property type="entry name" value="P-loop containing nucleotide triphosphate hydrolases"/>
    <property type="match status" value="1"/>
</dbReference>
<evidence type="ECO:0000256" key="10">
    <source>
        <dbReference type="ARBA" id="ARBA00023098"/>
    </source>
</evidence>
<dbReference type="PRINTS" id="PR00449">
    <property type="entry name" value="RASTRNSFRMNG"/>
</dbReference>
<dbReference type="EMBL" id="CAJOBR010005764">
    <property type="protein sequence ID" value="CAF4827900.1"/>
    <property type="molecule type" value="Genomic_DNA"/>
</dbReference>
<keyword evidence="15" id="KW-0636">Prenylation</keyword>
<name>A0A821QKC2_9BILA</name>
<evidence type="ECO:0000256" key="9">
    <source>
        <dbReference type="ARBA" id="ARBA00022963"/>
    </source>
</evidence>
<keyword evidence="5" id="KW-0488">Methylation</keyword>
<evidence type="ECO:0000256" key="13">
    <source>
        <dbReference type="ARBA" id="ARBA00023228"/>
    </source>
</evidence>
<dbReference type="GO" id="GO:0008333">
    <property type="term" value="P:endosome to lysosome transport"/>
    <property type="evidence" value="ECO:0007669"/>
    <property type="project" value="TreeGrafter"/>
</dbReference>
<evidence type="ECO:0000256" key="14">
    <source>
        <dbReference type="ARBA" id="ARBA00023288"/>
    </source>
</evidence>
<evidence type="ECO:0000256" key="3">
    <source>
        <dbReference type="ARBA" id="ARBA00006270"/>
    </source>
</evidence>
<dbReference type="InterPro" id="IPR027417">
    <property type="entry name" value="P-loop_NTPase"/>
</dbReference>
<comment type="caution">
    <text evidence="16">The sequence shown here is derived from an EMBL/GenBank/DDBJ whole genome shotgun (WGS) entry which is preliminary data.</text>
</comment>
<dbReference type="GO" id="GO:0003924">
    <property type="term" value="F:GTPase activity"/>
    <property type="evidence" value="ECO:0007669"/>
    <property type="project" value="InterPro"/>
</dbReference>
<dbReference type="PANTHER" id="PTHR47981">
    <property type="entry name" value="RAB FAMILY"/>
    <property type="match status" value="1"/>
</dbReference>
<evidence type="ECO:0000313" key="16">
    <source>
        <dbReference type="EMBL" id="CAF4827900.1"/>
    </source>
</evidence>
<evidence type="ECO:0000256" key="2">
    <source>
        <dbReference type="ARBA" id="ARBA00004656"/>
    </source>
</evidence>
<sequence length="141" mass="15953">MSDSEEEANEKQIKIVILGDGSSGKTSISERFSKDSFHRDYNQTLGIDYYLKRINLTRSYNVTLAVNDVGGQTLGGAMLDKYIYGADIVLLVYDITNLQSFENLEDWYSTVLKYCAGRKPLFVLVGNKSESIGTFFKYLFL</sequence>
<dbReference type="InterPro" id="IPR005225">
    <property type="entry name" value="Small_GTP-bd"/>
</dbReference>
<keyword evidence="9" id="KW-0442">Lipid degradation</keyword>
<evidence type="ECO:0000256" key="8">
    <source>
        <dbReference type="ARBA" id="ARBA00022927"/>
    </source>
</evidence>
<keyword evidence="10" id="KW-0443">Lipid metabolism</keyword>
<evidence type="ECO:0000256" key="1">
    <source>
        <dbReference type="ARBA" id="ARBA00004414"/>
    </source>
</evidence>
<dbReference type="GO" id="GO:0016042">
    <property type="term" value="P:lipid catabolic process"/>
    <property type="evidence" value="ECO:0007669"/>
    <property type="project" value="UniProtKB-KW"/>
</dbReference>
<comment type="subcellular location">
    <subcellularLocation>
        <location evidence="1">Late endosome membrane</location>
    </subcellularLocation>
    <subcellularLocation>
        <location evidence="2">Lysosome membrane</location>
    </subcellularLocation>
</comment>
<dbReference type="AlphaFoldDB" id="A0A821QKC2"/>
<accession>A0A821QKC2</accession>
<gene>
    <name evidence="16" type="ORF">QYT958_LOCUS25491</name>
</gene>
<dbReference type="InterPro" id="IPR001806">
    <property type="entry name" value="Small_GTPase"/>
</dbReference>
<protein>
    <submittedName>
        <fullName evidence="16">Uncharacterized protein</fullName>
    </submittedName>
</protein>
<dbReference type="GO" id="GO:0090385">
    <property type="term" value="P:phagosome-lysosome fusion"/>
    <property type="evidence" value="ECO:0007669"/>
    <property type="project" value="TreeGrafter"/>
</dbReference>
<evidence type="ECO:0000256" key="7">
    <source>
        <dbReference type="ARBA" id="ARBA00022753"/>
    </source>
</evidence>